<dbReference type="GO" id="GO:0033104">
    <property type="term" value="C:type VI protein secretion system complex"/>
    <property type="evidence" value="ECO:0007669"/>
    <property type="project" value="InterPro"/>
</dbReference>
<dbReference type="AlphaFoldDB" id="A0AB33KYN9"/>
<reference evidence="1" key="1">
    <citation type="submission" date="2024-08" db="EMBL/GenBank/DDBJ databases">
        <title>Whole genome sequence of Tenacibaculum sp. strain pbs-1 associated with black-spot shell disease in Akoya pearl oysters.</title>
        <authorList>
            <person name="Sakatoku A."/>
            <person name="Suzuki T."/>
            <person name="Hatano K."/>
            <person name="Seki M."/>
            <person name="Tanaka D."/>
            <person name="Nakamura S."/>
            <person name="Suzuki N."/>
            <person name="Isshiki T."/>
        </authorList>
    </citation>
    <scope>NUCLEOTIDE SEQUENCE</scope>
    <source>
        <strain evidence="1">Pbs-1</strain>
    </source>
</reference>
<dbReference type="Pfam" id="PF17642">
    <property type="entry name" value="TssD"/>
    <property type="match status" value="1"/>
</dbReference>
<dbReference type="InterPro" id="IPR041408">
    <property type="entry name" value="Hcp_Tssd"/>
</dbReference>
<name>A0AB33KYN9_9FLAO</name>
<proteinExistence type="predicted"/>
<sequence length="263" mass="31159">MNIKAKLFVCGEERELLSTSLNYNRLTDWNGKPTSALMGGAFTVTYESQMYDDTFIEWIIADRKDNKRTVYPANLYLLRDGKVVFYEDDFDGVELFQYNFQDGTLINYHEVFDNQKGMYVTLTISPAMQDYRFFYNNTDWRRKSPTRYIKSWQESFIPPIKETPYKQRENNQSTNKPQIIDFYYLDENNNKGTKLTYGEKAYLVLESKNMVGEIVDLKLNDNVIDFTYNNKRIRNNIIEGYEIKSDKDKIPVFVISEDNEELE</sequence>
<gene>
    <name evidence="1" type="ORF">Pbs1_28390</name>
</gene>
<accession>A0AB33KYN9</accession>
<protein>
    <submittedName>
        <fullName evidence="1">Uncharacterized protein</fullName>
    </submittedName>
</protein>
<organism evidence="1">
    <name type="scientific">Tenacibaculum sp. Pbs-1</name>
    <dbReference type="NCBI Taxonomy" id="3238748"/>
    <lineage>
        <taxon>Bacteria</taxon>
        <taxon>Pseudomonadati</taxon>
        <taxon>Bacteroidota</taxon>
        <taxon>Flavobacteriia</taxon>
        <taxon>Flavobacteriales</taxon>
        <taxon>Flavobacteriaceae</taxon>
        <taxon>Tenacibaculum</taxon>
    </lineage>
</organism>
<dbReference type="EMBL" id="AP035888">
    <property type="protein sequence ID" value="BFP69496.1"/>
    <property type="molecule type" value="Genomic_DNA"/>
</dbReference>
<evidence type="ECO:0000313" key="1">
    <source>
        <dbReference type="EMBL" id="BFP69496.1"/>
    </source>
</evidence>